<evidence type="ECO:0000256" key="1">
    <source>
        <dbReference type="ARBA" id="ARBA00001974"/>
    </source>
</evidence>
<evidence type="ECO:0000256" key="9">
    <source>
        <dbReference type="ARBA" id="ARBA00023027"/>
    </source>
</evidence>
<evidence type="ECO:0000313" key="15">
    <source>
        <dbReference type="Proteomes" id="UP000190449"/>
    </source>
</evidence>
<dbReference type="Gene3D" id="3.50.50.60">
    <property type="entry name" value="FAD/NAD(P)-binding domain"/>
    <property type="match status" value="2"/>
</dbReference>
<accession>A0A1M6XLJ2</accession>
<dbReference type="GO" id="GO:0050660">
    <property type="term" value="F:flavin adenine dinucleotide binding"/>
    <property type="evidence" value="ECO:0007669"/>
    <property type="project" value="UniProtKB-UniRule"/>
</dbReference>
<evidence type="ECO:0000256" key="10">
    <source>
        <dbReference type="HAMAP-Rule" id="MF_01037"/>
    </source>
</evidence>
<evidence type="ECO:0000256" key="3">
    <source>
        <dbReference type="ARBA" id="ARBA00022603"/>
    </source>
</evidence>
<dbReference type="Proteomes" id="UP000190449">
    <property type="component" value="Unassembled WGS sequence"/>
</dbReference>
<keyword evidence="7 10" id="KW-0274">FAD</keyword>
<dbReference type="GO" id="GO:0047151">
    <property type="term" value="F:tRNA (uracil(54)-C5)-methyltransferase activity, 5,10-methylenetetrahydrofolate-dependent"/>
    <property type="evidence" value="ECO:0007669"/>
    <property type="project" value="UniProtKB-UniRule"/>
</dbReference>
<dbReference type="EC" id="2.1.1.74" evidence="10"/>
<dbReference type="HAMAP" id="MF_01037">
    <property type="entry name" value="TrmFO"/>
    <property type="match status" value="1"/>
</dbReference>
<keyword evidence="8 10" id="KW-0521">NADP</keyword>
<dbReference type="AlphaFoldDB" id="A0A1M6XLJ2"/>
<dbReference type="RefSeq" id="WP_073305754.1">
    <property type="nucleotide sequence ID" value="NZ_FRAW01000032.1"/>
</dbReference>
<dbReference type="GO" id="GO:0002098">
    <property type="term" value="P:tRNA wobble uridine modification"/>
    <property type="evidence" value="ECO:0007669"/>
    <property type="project" value="TreeGrafter"/>
</dbReference>
<evidence type="ECO:0000256" key="5">
    <source>
        <dbReference type="ARBA" id="ARBA00022679"/>
    </source>
</evidence>
<evidence type="ECO:0000256" key="4">
    <source>
        <dbReference type="ARBA" id="ARBA00022630"/>
    </source>
</evidence>
<dbReference type="GO" id="GO:0005829">
    <property type="term" value="C:cytosol"/>
    <property type="evidence" value="ECO:0007669"/>
    <property type="project" value="TreeGrafter"/>
</dbReference>
<dbReference type="Pfam" id="PF01134">
    <property type="entry name" value="GIDA"/>
    <property type="match status" value="1"/>
</dbReference>
<name>A0A1M6XLJ2_9BACT</name>
<sequence length="444" mass="50021">MRVRVIGGGLAGCEAALQLACRGFDVDLYEMRPHRMTPAHRDGSLAQLVCSNSLKGMEPTSAHGLLKRELRLLGSFLLKSADEARVPAGESLTVNRELFSQSVERAIASASRIHLHREEVASLAGDLPTIVAAGPLASDALADDIFARLGGERLHFFDAIAPVVETDSIDMDHAFYMNRWEKGETADFINCPLDKETYDEFVRRLREAESVEPRPFEKKELFEGCLPIEEMARRGENTLRFGPMRPVGLGLGNNGHKWYAVIQLRAENKEKTLFNMVGFQTRLHYGTQKEIFTLVPALRNARFARLGAMHRNTFIESPKLLDETLRLKPEVEKENGLPPTWFAGQITGAEGYTEAIATGWYSAWNMANTLLHDKTDELPEESCIRSLLHHLVSPNENFQPMNFNFGLLPHKQDYKKKDKKRLLAEQEDLAIREWIAGRSLPDVE</sequence>
<dbReference type="SUPFAM" id="SSF51905">
    <property type="entry name" value="FAD/NAD(P)-binding domain"/>
    <property type="match status" value="1"/>
</dbReference>
<dbReference type="InterPro" id="IPR040131">
    <property type="entry name" value="MnmG_N"/>
</dbReference>
<dbReference type="EMBL" id="FUWU01000009">
    <property type="protein sequence ID" value="SJZ48910.1"/>
    <property type="molecule type" value="Genomic_DNA"/>
</dbReference>
<comment type="cofactor">
    <cofactor evidence="1 10">
        <name>FAD</name>
        <dbReference type="ChEBI" id="CHEBI:57692"/>
    </cofactor>
</comment>
<dbReference type="NCBIfam" id="NF003739">
    <property type="entry name" value="PRK05335.1"/>
    <property type="match status" value="1"/>
</dbReference>
<dbReference type="PANTHER" id="PTHR11806">
    <property type="entry name" value="GLUCOSE INHIBITED DIVISION PROTEIN A"/>
    <property type="match status" value="1"/>
</dbReference>
<reference evidence="12" key="2">
    <citation type="submission" date="2016-11" db="EMBL/GenBank/DDBJ databases">
        <authorList>
            <person name="Jaros S."/>
            <person name="Januszkiewicz K."/>
            <person name="Wedrychowicz H."/>
        </authorList>
    </citation>
    <scope>NUCLEOTIDE SEQUENCE [LARGE SCALE GENOMIC DNA]</scope>
    <source>
        <strain evidence="12">UWOS</strain>
    </source>
</reference>
<keyword evidence="3 10" id="KW-0489">Methyltransferase</keyword>
<keyword evidence="6 10" id="KW-0819">tRNA processing</keyword>
<evidence type="ECO:0000313" key="13">
    <source>
        <dbReference type="EMBL" id="SJZ48910.1"/>
    </source>
</evidence>
<dbReference type="Proteomes" id="UP000184275">
    <property type="component" value="Unassembled WGS sequence"/>
</dbReference>
<evidence type="ECO:0000259" key="11">
    <source>
        <dbReference type="Pfam" id="PF01134"/>
    </source>
</evidence>
<proteinExistence type="inferred from homology"/>
<comment type="subcellular location">
    <subcellularLocation>
        <location evidence="10">Cytoplasm</location>
    </subcellularLocation>
</comment>
<feature type="domain" description="MnmG N-terminal" evidence="11">
    <location>
        <begin position="3"/>
        <end position="371"/>
    </location>
</feature>
<evidence type="ECO:0000256" key="8">
    <source>
        <dbReference type="ARBA" id="ARBA00022857"/>
    </source>
</evidence>
<dbReference type="InterPro" id="IPR002218">
    <property type="entry name" value="MnmG-rel"/>
</dbReference>
<reference evidence="14" key="1">
    <citation type="submission" date="2016-11" db="EMBL/GenBank/DDBJ databases">
        <authorList>
            <person name="Varghese N."/>
            <person name="Submissions S."/>
        </authorList>
    </citation>
    <scope>NUCLEOTIDE SEQUENCE [LARGE SCALE GENOMIC DNA]</scope>
    <source>
        <strain evidence="14">UWOS</strain>
    </source>
</reference>
<dbReference type="STRING" id="28122.SAMN02745108_00739"/>
<dbReference type="NCBIfam" id="TIGR00137">
    <property type="entry name" value="gid_trmFO"/>
    <property type="match status" value="1"/>
</dbReference>
<comment type="function">
    <text evidence="10">Catalyzes the folate-dependent formation of 5-methyl-uridine at position 54 (M-5-U54) in all tRNAs.</text>
</comment>
<feature type="binding site" evidence="10">
    <location>
        <begin position="7"/>
        <end position="12"/>
    </location>
    <ligand>
        <name>FAD</name>
        <dbReference type="ChEBI" id="CHEBI:57692"/>
    </ligand>
</feature>
<evidence type="ECO:0000313" key="12">
    <source>
        <dbReference type="EMBL" id="SHL06821.1"/>
    </source>
</evidence>
<accession>A0A1T4L314</accession>
<organism evidence="12 14">
    <name type="scientific">Fibrobacter intestinalis</name>
    <dbReference type="NCBI Taxonomy" id="28122"/>
    <lineage>
        <taxon>Bacteria</taxon>
        <taxon>Pseudomonadati</taxon>
        <taxon>Fibrobacterota</taxon>
        <taxon>Fibrobacteria</taxon>
        <taxon>Fibrobacterales</taxon>
        <taxon>Fibrobacteraceae</taxon>
        <taxon>Fibrobacter</taxon>
    </lineage>
</organism>
<evidence type="ECO:0000313" key="14">
    <source>
        <dbReference type="Proteomes" id="UP000184275"/>
    </source>
</evidence>
<dbReference type="PANTHER" id="PTHR11806:SF2">
    <property type="entry name" value="METHYLENETETRAHYDROFOLATE--TRNA-(URACIL-5-)-METHYLTRANSFERASE TRMFO"/>
    <property type="match status" value="1"/>
</dbReference>
<protein>
    <recommendedName>
        <fullName evidence="10">Methylenetetrahydrofolate--tRNA-(uracil-5-)-methyltransferase TrmFO</fullName>
        <ecNumber evidence="10">2.1.1.74</ecNumber>
    </recommendedName>
    <alternativeName>
        <fullName evidence="10">Folate-dependent tRNA (uracil-5-)-methyltransferase</fullName>
    </alternativeName>
    <alternativeName>
        <fullName evidence="10">Folate-dependent tRNA(M-5-U54)-methyltransferase</fullName>
    </alternativeName>
</protein>
<evidence type="ECO:0000256" key="6">
    <source>
        <dbReference type="ARBA" id="ARBA00022694"/>
    </source>
</evidence>
<dbReference type="InterPro" id="IPR036188">
    <property type="entry name" value="FAD/NAD-bd_sf"/>
</dbReference>
<keyword evidence="14" id="KW-1185">Reference proteome</keyword>
<gene>
    <name evidence="10" type="primary">trmFO</name>
    <name evidence="13" type="ORF">SAMN02745108_00739</name>
    <name evidence="12" type="ORF">SAMN05720469_13222</name>
</gene>
<dbReference type="InterPro" id="IPR004417">
    <property type="entry name" value="TrmFO"/>
</dbReference>
<keyword evidence="9 10" id="KW-0520">NAD</keyword>
<comment type="similarity">
    <text evidence="10">Belongs to the MnmG family. TrmFO subfamily.</text>
</comment>
<comment type="catalytic activity">
    <reaction evidence="10">
        <text>uridine(54) in tRNA + (6R)-5,10-methylene-5,6,7,8-tetrahydrofolate + NADH + H(+) = 5-methyluridine(54) in tRNA + (6S)-5,6,7,8-tetrahydrofolate + NAD(+)</text>
        <dbReference type="Rhea" id="RHEA:16873"/>
        <dbReference type="Rhea" id="RHEA-COMP:10167"/>
        <dbReference type="Rhea" id="RHEA-COMP:10193"/>
        <dbReference type="ChEBI" id="CHEBI:15378"/>
        <dbReference type="ChEBI" id="CHEBI:15636"/>
        <dbReference type="ChEBI" id="CHEBI:57453"/>
        <dbReference type="ChEBI" id="CHEBI:57540"/>
        <dbReference type="ChEBI" id="CHEBI:57945"/>
        <dbReference type="ChEBI" id="CHEBI:65315"/>
        <dbReference type="ChEBI" id="CHEBI:74447"/>
        <dbReference type="EC" id="2.1.1.74"/>
    </reaction>
</comment>
<dbReference type="GO" id="GO:0030488">
    <property type="term" value="P:tRNA methylation"/>
    <property type="evidence" value="ECO:0007669"/>
    <property type="project" value="TreeGrafter"/>
</dbReference>
<comment type="catalytic activity">
    <reaction evidence="10">
        <text>uridine(54) in tRNA + (6R)-5,10-methylene-5,6,7,8-tetrahydrofolate + NADPH + H(+) = 5-methyluridine(54) in tRNA + (6S)-5,6,7,8-tetrahydrofolate + NADP(+)</text>
        <dbReference type="Rhea" id="RHEA:62372"/>
        <dbReference type="Rhea" id="RHEA-COMP:10167"/>
        <dbReference type="Rhea" id="RHEA-COMP:10193"/>
        <dbReference type="ChEBI" id="CHEBI:15378"/>
        <dbReference type="ChEBI" id="CHEBI:15636"/>
        <dbReference type="ChEBI" id="CHEBI:57453"/>
        <dbReference type="ChEBI" id="CHEBI:57783"/>
        <dbReference type="ChEBI" id="CHEBI:58349"/>
        <dbReference type="ChEBI" id="CHEBI:65315"/>
        <dbReference type="ChEBI" id="CHEBI:74447"/>
        <dbReference type="EC" id="2.1.1.74"/>
    </reaction>
</comment>
<keyword evidence="5 10" id="KW-0808">Transferase</keyword>
<reference evidence="13 15" key="3">
    <citation type="submission" date="2017-02" db="EMBL/GenBank/DDBJ databases">
        <authorList>
            <person name="Peterson S.W."/>
        </authorList>
    </citation>
    <scope>NUCLEOTIDE SEQUENCE [LARGE SCALE GENOMIC DNA]</scope>
    <source>
        <strain evidence="13 15">ATCC 43854</strain>
    </source>
</reference>
<evidence type="ECO:0000256" key="2">
    <source>
        <dbReference type="ARBA" id="ARBA00022490"/>
    </source>
</evidence>
<dbReference type="EMBL" id="FRAW01000032">
    <property type="protein sequence ID" value="SHL06821.1"/>
    <property type="molecule type" value="Genomic_DNA"/>
</dbReference>
<keyword evidence="2 10" id="KW-0963">Cytoplasm</keyword>
<keyword evidence="4 10" id="KW-0285">Flavoprotein</keyword>
<evidence type="ECO:0000256" key="7">
    <source>
        <dbReference type="ARBA" id="ARBA00022827"/>
    </source>
</evidence>